<dbReference type="RefSeq" id="XP_007870608.1">
    <property type="nucleotide sequence ID" value="XM_007872417.1"/>
</dbReference>
<dbReference type="PANTHER" id="PTHR43364">
    <property type="entry name" value="NADH-SPECIFIC METHYLGLYOXAL REDUCTASE-RELATED"/>
    <property type="match status" value="1"/>
</dbReference>
<dbReference type="SUPFAM" id="SSF51430">
    <property type="entry name" value="NAD(P)-linked oxidoreductase"/>
    <property type="match status" value="1"/>
</dbReference>
<dbReference type="Pfam" id="PF00248">
    <property type="entry name" value="Aldo_ket_red"/>
    <property type="match status" value="1"/>
</dbReference>
<dbReference type="InterPro" id="IPR023210">
    <property type="entry name" value="NADP_OxRdtase_dom"/>
</dbReference>
<gene>
    <name evidence="3" type="ORF">GLOTRDRAFT_13977</name>
</gene>
<name>S7PSR1_GLOTA</name>
<keyword evidence="1" id="KW-0560">Oxidoreductase</keyword>
<dbReference type="GO" id="GO:0016491">
    <property type="term" value="F:oxidoreductase activity"/>
    <property type="evidence" value="ECO:0007669"/>
    <property type="project" value="UniProtKB-KW"/>
</dbReference>
<dbReference type="OMA" id="TPFEEMM"/>
<evidence type="ECO:0000259" key="2">
    <source>
        <dbReference type="Pfam" id="PF00248"/>
    </source>
</evidence>
<feature type="non-terminal residue" evidence="3">
    <location>
        <position position="102"/>
    </location>
</feature>
<organism evidence="3 4">
    <name type="scientific">Gloeophyllum trabeum (strain ATCC 11539 / FP-39264 / Madison 617)</name>
    <name type="common">Brown rot fungus</name>
    <dbReference type="NCBI Taxonomy" id="670483"/>
    <lineage>
        <taxon>Eukaryota</taxon>
        <taxon>Fungi</taxon>
        <taxon>Dikarya</taxon>
        <taxon>Basidiomycota</taxon>
        <taxon>Agaricomycotina</taxon>
        <taxon>Agaricomycetes</taxon>
        <taxon>Gloeophyllales</taxon>
        <taxon>Gloeophyllaceae</taxon>
        <taxon>Gloeophyllum</taxon>
    </lineage>
</organism>
<keyword evidence="4" id="KW-1185">Reference proteome</keyword>
<protein>
    <recommendedName>
        <fullName evidence="2">NADP-dependent oxidoreductase domain-containing protein</fullName>
    </recommendedName>
</protein>
<dbReference type="KEGG" id="gtr:GLOTRDRAFT_13977"/>
<proteinExistence type="predicted"/>
<reference evidence="3 4" key="1">
    <citation type="journal article" date="2012" name="Science">
        <title>The Paleozoic origin of enzymatic lignin decomposition reconstructed from 31 fungal genomes.</title>
        <authorList>
            <person name="Floudas D."/>
            <person name="Binder M."/>
            <person name="Riley R."/>
            <person name="Barry K."/>
            <person name="Blanchette R.A."/>
            <person name="Henrissat B."/>
            <person name="Martinez A.T."/>
            <person name="Otillar R."/>
            <person name="Spatafora J.W."/>
            <person name="Yadav J.S."/>
            <person name="Aerts A."/>
            <person name="Benoit I."/>
            <person name="Boyd A."/>
            <person name="Carlson A."/>
            <person name="Copeland A."/>
            <person name="Coutinho P.M."/>
            <person name="de Vries R.P."/>
            <person name="Ferreira P."/>
            <person name="Findley K."/>
            <person name="Foster B."/>
            <person name="Gaskell J."/>
            <person name="Glotzer D."/>
            <person name="Gorecki P."/>
            <person name="Heitman J."/>
            <person name="Hesse C."/>
            <person name="Hori C."/>
            <person name="Igarashi K."/>
            <person name="Jurgens J.A."/>
            <person name="Kallen N."/>
            <person name="Kersten P."/>
            <person name="Kohler A."/>
            <person name="Kuees U."/>
            <person name="Kumar T.K.A."/>
            <person name="Kuo A."/>
            <person name="LaButti K."/>
            <person name="Larrondo L.F."/>
            <person name="Lindquist E."/>
            <person name="Ling A."/>
            <person name="Lombard V."/>
            <person name="Lucas S."/>
            <person name="Lundell T."/>
            <person name="Martin R."/>
            <person name="McLaughlin D.J."/>
            <person name="Morgenstern I."/>
            <person name="Morin E."/>
            <person name="Murat C."/>
            <person name="Nagy L.G."/>
            <person name="Nolan M."/>
            <person name="Ohm R.A."/>
            <person name="Patyshakuliyeva A."/>
            <person name="Rokas A."/>
            <person name="Ruiz-Duenas F.J."/>
            <person name="Sabat G."/>
            <person name="Salamov A."/>
            <person name="Samejima M."/>
            <person name="Schmutz J."/>
            <person name="Slot J.C."/>
            <person name="St John F."/>
            <person name="Stenlid J."/>
            <person name="Sun H."/>
            <person name="Sun S."/>
            <person name="Syed K."/>
            <person name="Tsang A."/>
            <person name="Wiebenga A."/>
            <person name="Young D."/>
            <person name="Pisabarro A."/>
            <person name="Eastwood D.C."/>
            <person name="Martin F."/>
            <person name="Cullen D."/>
            <person name="Grigoriev I.V."/>
            <person name="Hibbett D.S."/>
        </authorList>
    </citation>
    <scope>NUCLEOTIDE SEQUENCE [LARGE SCALE GENOMIC DNA]</scope>
    <source>
        <strain evidence="3 4">ATCC 11539</strain>
    </source>
</reference>
<sequence length="102" mass="11392">QTQMEALHDVVQAGWVRYIGMSSCHACQFQAMQNYAIAHDLSPCVSIQHHYTPLYRAEERGMYPTLKLHQPAISLSPIHNCAYAMQTFGAGSLIWSPLAMGL</sequence>
<dbReference type="Gene3D" id="3.20.20.100">
    <property type="entry name" value="NADP-dependent oxidoreductase domain"/>
    <property type="match status" value="1"/>
</dbReference>
<dbReference type="HOGENOM" id="CLU_167938_0_0_1"/>
<evidence type="ECO:0000313" key="3">
    <source>
        <dbReference type="EMBL" id="EPQ50856.1"/>
    </source>
</evidence>
<evidence type="ECO:0000313" key="4">
    <source>
        <dbReference type="Proteomes" id="UP000030669"/>
    </source>
</evidence>
<dbReference type="PANTHER" id="PTHR43364:SF4">
    <property type="entry name" value="NAD(P)-LINKED OXIDOREDUCTASE SUPERFAMILY PROTEIN"/>
    <property type="match status" value="1"/>
</dbReference>
<dbReference type="GeneID" id="19304340"/>
<dbReference type="OrthoDB" id="48988at2759"/>
<feature type="non-terminal residue" evidence="3">
    <location>
        <position position="1"/>
    </location>
</feature>
<dbReference type="AlphaFoldDB" id="S7PSR1"/>
<accession>S7PSR1</accession>
<dbReference type="EMBL" id="KB469313">
    <property type="protein sequence ID" value="EPQ50856.1"/>
    <property type="molecule type" value="Genomic_DNA"/>
</dbReference>
<evidence type="ECO:0000256" key="1">
    <source>
        <dbReference type="ARBA" id="ARBA00023002"/>
    </source>
</evidence>
<feature type="domain" description="NADP-dependent oxidoreductase" evidence="2">
    <location>
        <begin position="3"/>
        <end position="69"/>
    </location>
</feature>
<dbReference type="InterPro" id="IPR036812">
    <property type="entry name" value="NAD(P)_OxRdtase_dom_sf"/>
</dbReference>
<dbReference type="Proteomes" id="UP000030669">
    <property type="component" value="Unassembled WGS sequence"/>
</dbReference>
<dbReference type="eggNOG" id="KOG1575">
    <property type="taxonomic scope" value="Eukaryota"/>
</dbReference>
<dbReference type="InterPro" id="IPR050523">
    <property type="entry name" value="AKR_Detox_Biosynth"/>
</dbReference>